<dbReference type="InterPro" id="IPR036249">
    <property type="entry name" value="Thioredoxin-like_sf"/>
</dbReference>
<keyword evidence="5" id="KW-0644">Prostaglandin metabolism</keyword>
<dbReference type="InterPro" id="IPR034334">
    <property type="entry name" value="PGES2"/>
</dbReference>
<evidence type="ECO:0000256" key="2">
    <source>
        <dbReference type="ARBA" id="ARBA00007409"/>
    </source>
</evidence>
<dbReference type="SFLD" id="SFLDG01182">
    <property type="entry name" value="Prostaglandin_E_synthase_like"/>
    <property type="match status" value="1"/>
</dbReference>
<dbReference type="Gene3D" id="6.20.200.30">
    <property type="match status" value="1"/>
</dbReference>
<reference evidence="20 21" key="1">
    <citation type="submission" date="2024-08" db="EMBL/GenBank/DDBJ databases">
        <authorList>
            <person name="Cucini C."/>
            <person name="Frati F."/>
        </authorList>
    </citation>
    <scope>NUCLEOTIDE SEQUENCE [LARGE SCALE GENOMIC DNA]</scope>
</reference>
<evidence type="ECO:0000256" key="18">
    <source>
        <dbReference type="ARBA" id="ARBA00037847"/>
    </source>
</evidence>
<dbReference type="InterPro" id="IPR004045">
    <property type="entry name" value="Glutathione_S-Trfase_N"/>
</dbReference>
<comment type="caution">
    <text evidence="20">The sequence shown here is derived from an EMBL/GenBank/DDBJ whole genome shotgun (WGS) entry which is preliminary data.</text>
</comment>
<evidence type="ECO:0000256" key="16">
    <source>
        <dbReference type="ARBA" id="ARBA00023931"/>
    </source>
</evidence>
<comment type="similarity">
    <text evidence="2">Belongs to the GST superfamily.</text>
</comment>
<accession>A0ABP1PJJ5</accession>
<keyword evidence="13" id="KW-0275">Fatty acid biosynthesis</keyword>
<evidence type="ECO:0000256" key="3">
    <source>
        <dbReference type="ARBA" id="ARBA00012203"/>
    </source>
</evidence>
<dbReference type="CDD" id="cd03197">
    <property type="entry name" value="GST_C_mPGES2"/>
    <property type="match status" value="1"/>
</dbReference>
<dbReference type="SUPFAM" id="SSF52833">
    <property type="entry name" value="Thioredoxin-like"/>
    <property type="match status" value="1"/>
</dbReference>
<evidence type="ECO:0000256" key="10">
    <source>
        <dbReference type="ARBA" id="ARBA00022989"/>
    </source>
</evidence>
<dbReference type="Proteomes" id="UP001642540">
    <property type="component" value="Unassembled WGS sequence"/>
</dbReference>
<keyword evidence="12" id="KW-0472">Membrane</keyword>
<evidence type="ECO:0000313" key="21">
    <source>
        <dbReference type="Proteomes" id="UP001642540"/>
    </source>
</evidence>
<protein>
    <recommendedName>
        <fullName evidence="4">Prostaglandin E synthase 2</fullName>
        <ecNumber evidence="3">5.3.99.3</ecNumber>
    </recommendedName>
    <alternativeName>
        <fullName evidence="17">Microsomal prostaglandin E synthase 2</fullName>
    </alternativeName>
</protein>
<keyword evidence="9" id="KW-0276">Fatty acid metabolism</keyword>
<keyword evidence="21" id="KW-1185">Reference proteome</keyword>
<evidence type="ECO:0000256" key="14">
    <source>
        <dbReference type="ARBA" id="ARBA00023235"/>
    </source>
</evidence>
<dbReference type="PANTHER" id="PTHR12782:SF5">
    <property type="entry name" value="PROSTAGLANDIN E SYNTHASE 2"/>
    <property type="match status" value="1"/>
</dbReference>
<gene>
    <name evidence="20" type="ORF">ODALV1_LOCUS745</name>
</gene>
<feature type="domain" description="GST N-terminal" evidence="19">
    <location>
        <begin position="117"/>
        <end position="187"/>
    </location>
</feature>
<dbReference type="SUPFAM" id="SSF47616">
    <property type="entry name" value="GST C-terminal domain-like"/>
    <property type="match status" value="1"/>
</dbReference>
<dbReference type="SFLD" id="SFLDG01203">
    <property type="entry name" value="Prostaglandin_E_synthase_like1"/>
    <property type="match status" value="1"/>
</dbReference>
<evidence type="ECO:0000256" key="17">
    <source>
        <dbReference type="ARBA" id="ARBA00031041"/>
    </source>
</evidence>
<evidence type="ECO:0000256" key="15">
    <source>
        <dbReference type="ARBA" id="ARBA00023930"/>
    </source>
</evidence>
<evidence type="ECO:0000256" key="5">
    <source>
        <dbReference type="ARBA" id="ARBA00022501"/>
    </source>
</evidence>
<comment type="subcellular location">
    <subcellularLocation>
        <location evidence="18">Endomembrane system</location>
        <topology evidence="18">Single-pass membrane protein</topology>
    </subcellularLocation>
</comment>
<evidence type="ECO:0000313" key="20">
    <source>
        <dbReference type="EMBL" id="CAL8069386.1"/>
    </source>
</evidence>
<keyword evidence="10" id="KW-1133">Transmembrane helix</keyword>
<dbReference type="PANTHER" id="PTHR12782">
    <property type="entry name" value="MICROSOMAL PROSTAGLANDIN E SYNTHASE-2"/>
    <property type="match status" value="1"/>
</dbReference>
<comment type="catalytic activity">
    <reaction evidence="16">
        <text>prostaglandin H2 = prostaglandin E2</text>
        <dbReference type="Rhea" id="RHEA:12893"/>
        <dbReference type="ChEBI" id="CHEBI:57405"/>
        <dbReference type="ChEBI" id="CHEBI:606564"/>
        <dbReference type="EC" id="5.3.99.3"/>
    </reaction>
    <physiologicalReaction direction="left-to-right" evidence="16">
        <dbReference type="Rhea" id="RHEA:12894"/>
    </physiologicalReaction>
</comment>
<dbReference type="Gene3D" id="3.40.30.10">
    <property type="entry name" value="Glutaredoxin"/>
    <property type="match status" value="1"/>
</dbReference>
<organism evidence="20 21">
    <name type="scientific">Orchesella dallaii</name>
    <dbReference type="NCBI Taxonomy" id="48710"/>
    <lineage>
        <taxon>Eukaryota</taxon>
        <taxon>Metazoa</taxon>
        <taxon>Ecdysozoa</taxon>
        <taxon>Arthropoda</taxon>
        <taxon>Hexapoda</taxon>
        <taxon>Collembola</taxon>
        <taxon>Entomobryomorpha</taxon>
        <taxon>Entomobryoidea</taxon>
        <taxon>Orchesellidae</taxon>
        <taxon>Orchesellinae</taxon>
        <taxon>Orchesella</taxon>
    </lineage>
</organism>
<proteinExistence type="inferred from homology"/>
<comment type="catalytic activity">
    <reaction evidence="15">
        <text>prostaglandin H2 = (12S)-hydroxy-(5Z,8E,10E)-heptadecatrienoate + malonaldehyde</text>
        <dbReference type="Rhea" id="RHEA:48644"/>
        <dbReference type="ChEBI" id="CHEBI:57405"/>
        <dbReference type="ChEBI" id="CHEBI:90694"/>
        <dbReference type="ChEBI" id="CHEBI:566274"/>
    </reaction>
    <physiologicalReaction direction="left-to-right" evidence="15">
        <dbReference type="Rhea" id="RHEA:48645"/>
    </physiologicalReaction>
</comment>
<evidence type="ECO:0000256" key="8">
    <source>
        <dbReference type="ARBA" id="ARBA00022692"/>
    </source>
</evidence>
<evidence type="ECO:0000256" key="13">
    <source>
        <dbReference type="ARBA" id="ARBA00023160"/>
    </source>
</evidence>
<evidence type="ECO:0000256" key="11">
    <source>
        <dbReference type="ARBA" id="ARBA00023098"/>
    </source>
</evidence>
<evidence type="ECO:0000256" key="1">
    <source>
        <dbReference type="ARBA" id="ARBA00004702"/>
    </source>
</evidence>
<evidence type="ECO:0000256" key="9">
    <source>
        <dbReference type="ARBA" id="ARBA00022832"/>
    </source>
</evidence>
<evidence type="ECO:0000256" key="6">
    <source>
        <dbReference type="ARBA" id="ARBA00022516"/>
    </source>
</evidence>
<keyword evidence="7" id="KW-0643">Prostaglandin biosynthesis</keyword>
<keyword evidence="6" id="KW-0444">Lipid biosynthesis</keyword>
<evidence type="ECO:0000256" key="7">
    <source>
        <dbReference type="ARBA" id="ARBA00022585"/>
    </source>
</evidence>
<keyword evidence="14" id="KW-0413">Isomerase</keyword>
<dbReference type="InterPro" id="IPR040079">
    <property type="entry name" value="Glutathione_S-Trfase"/>
</dbReference>
<dbReference type="PROSITE" id="PS00195">
    <property type="entry name" value="GLUTAREDOXIN_1"/>
    <property type="match status" value="1"/>
</dbReference>
<comment type="pathway">
    <text evidence="1">Lipid metabolism; prostaglandin biosynthesis.</text>
</comment>
<dbReference type="InterPro" id="IPR011767">
    <property type="entry name" value="GLR_AS"/>
</dbReference>
<keyword evidence="11" id="KW-0443">Lipid metabolism</keyword>
<evidence type="ECO:0000256" key="12">
    <source>
        <dbReference type="ARBA" id="ARBA00023136"/>
    </source>
</evidence>
<dbReference type="Gene3D" id="1.20.1050.10">
    <property type="match status" value="1"/>
</dbReference>
<dbReference type="EMBL" id="CAXLJM020000004">
    <property type="protein sequence ID" value="CAL8069386.1"/>
    <property type="molecule type" value="Genomic_DNA"/>
</dbReference>
<sequence length="407" mass="46129">MRSSVPRLLLRRFISTGPTSCAPPPPTSASKELKIPFQQQEEAGGGKKRSLLWWGAVSLGIGTAVGVAVGYDQIKRVRTLVKNPSDEVPFILTAVPAHTPSRSMRFVTDASGLKLTLFQYQTCPFCCKVRAMLDFFGISYDIVEVNPVLRSQIKWSQTYKKVPILVVQTPQGEILQLNDSTMIVSALYSFLFANKHQAGNSTSDTNNSMYSIAKCYPTIKYNDDDGKAQTEIMNKYFLMLDGDLGKRTKEDILEERKWRRWADTVYVHTLSPNIYRTVSEAIDSFKYFDKVGEWEKNFPTWERYLVIYVGALAMWMIGKRLQKRHNLKADVRLSLFEESDYWVKCIHKKGGEFMGGSAPNLSDLAVYGVLSSIEGCEAFGDLMQHSKGLGKWYHNIKNHLKNNLIQS</sequence>
<dbReference type="InterPro" id="IPR036282">
    <property type="entry name" value="Glutathione-S-Trfase_C_sf"/>
</dbReference>
<evidence type="ECO:0000256" key="4">
    <source>
        <dbReference type="ARBA" id="ARBA00019474"/>
    </source>
</evidence>
<keyword evidence="8" id="KW-0812">Transmembrane</keyword>
<dbReference type="SFLD" id="SFLDS00019">
    <property type="entry name" value="Glutathione_Transferase_(cytos"/>
    <property type="match status" value="1"/>
</dbReference>
<name>A0ABP1PJJ5_9HEXA</name>
<dbReference type="PROSITE" id="PS51354">
    <property type="entry name" value="GLUTAREDOXIN_2"/>
    <property type="match status" value="1"/>
</dbReference>
<dbReference type="Pfam" id="PF13417">
    <property type="entry name" value="GST_N_3"/>
    <property type="match status" value="1"/>
</dbReference>
<dbReference type="InterPro" id="IPR034335">
    <property type="entry name" value="PGES2_C"/>
</dbReference>
<evidence type="ECO:0000259" key="19">
    <source>
        <dbReference type="Pfam" id="PF13417"/>
    </source>
</evidence>
<dbReference type="EC" id="5.3.99.3" evidence="3"/>